<dbReference type="PANTHER" id="PTHR12196">
    <property type="entry name" value="DOMAIN OF UNKNOWN FUNCTION 71 DUF71 -CONTAINING PROTEIN"/>
    <property type="match status" value="1"/>
</dbReference>
<dbReference type="OrthoDB" id="686384at2759"/>
<evidence type="ECO:0000256" key="4">
    <source>
        <dbReference type="ARBA" id="ARBA00022598"/>
    </source>
</evidence>
<dbReference type="EC" id="6.3.1.14" evidence="2"/>
<dbReference type="AlphaFoldDB" id="A0A8S1VR24"/>
<dbReference type="CDD" id="cd01994">
    <property type="entry name" value="AANH_PF0828-like"/>
    <property type="match status" value="1"/>
</dbReference>
<keyword evidence="6" id="KW-0067">ATP-binding</keyword>
<protein>
    <recommendedName>
        <fullName evidence="3">Diphthine--ammonia ligase</fullName>
        <ecNumber evidence="2">6.3.1.14</ecNumber>
    </recommendedName>
    <alternativeName>
        <fullName evidence="7">Diphthamide synthase</fullName>
    </alternativeName>
    <alternativeName>
        <fullName evidence="8">Diphthamide synthetase</fullName>
    </alternativeName>
</protein>
<feature type="domain" description="Diphthamide synthase" evidence="10">
    <location>
        <begin position="1"/>
        <end position="235"/>
    </location>
</feature>
<evidence type="ECO:0000256" key="2">
    <source>
        <dbReference type="ARBA" id="ARBA00012089"/>
    </source>
</evidence>
<comment type="caution">
    <text evidence="11">The sequence shown here is derived from an EMBL/GenBank/DDBJ whole genome shotgun (WGS) entry which is preliminary data.</text>
</comment>
<gene>
    <name evidence="11" type="ORF">POCTA_138.1.T0740102</name>
</gene>
<dbReference type="PIRSF" id="PIRSF039123">
    <property type="entry name" value="Diphthamide_synthase"/>
    <property type="match status" value="1"/>
</dbReference>
<organism evidence="11 12">
    <name type="scientific">Paramecium octaurelia</name>
    <dbReference type="NCBI Taxonomy" id="43137"/>
    <lineage>
        <taxon>Eukaryota</taxon>
        <taxon>Sar</taxon>
        <taxon>Alveolata</taxon>
        <taxon>Ciliophora</taxon>
        <taxon>Intramacronucleata</taxon>
        <taxon>Oligohymenophorea</taxon>
        <taxon>Peniculida</taxon>
        <taxon>Parameciidae</taxon>
        <taxon>Paramecium</taxon>
    </lineage>
</organism>
<dbReference type="Pfam" id="PF01902">
    <property type="entry name" value="Diphthami_syn_2"/>
    <property type="match status" value="1"/>
</dbReference>
<dbReference type="GO" id="GO:0005524">
    <property type="term" value="F:ATP binding"/>
    <property type="evidence" value="ECO:0007669"/>
    <property type="project" value="UniProtKB-KW"/>
</dbReference>
<evidence type="ECO:0000256" key="1">
    <source>
        <dbReference type="ARBA" id="ARBA00005156"/>
    </source>
</evidence>
<evidence type="ECO:0000313" key="12">
    <source>
        <dbReference type="Proteomes" id="UP000683925"/>
    </source>
</evidence>
<dbReference type="InterPro" id="IPR030662">
    <property type="entry name" value="DPH6/MJ0570"/>
</dbReference>
<dbReference type="NCBIfam" id="TIGR00290">
    <property type="entry name" value="MJ0570_dom"/>
    <property type="match status" value="1"/>
</dbReference>
<keyword evidence="4" id="KW-0436">Ligase</keyword>
<dbReference type="InterPro" id="IPR002761">
    <property type="entry name" value="Diphthami_syn_dom"/>
</dbReference>
<keyword evidence="12" id="KW-1185">Reference proteome</keyword>
<name>A0A8S1VR24_PAROT</name>
<reference evidence="11" key="1">
    <citation type="submission" date="2021-01" db="EMBL/GenBank/DDBJ databases">
        <authorList>
            <consortium name="Genoscope - CEA"/>
            <person name="William W."/>
        </authorList>
    </citation>
    <scope>NUCLEOTIDE SEQUENCE</scope>
</reference>
<comment type="catalytic activity">
    <reaction evidence="9">
        <text>diphthine-[translation elongation factor 2] + NH4(+) + ATP = diphthamide-[translation elongation factor 2] + AMP + diphosphate + H(+)</text>
        <dbReference type="Rhea" id="RHEA:19753"/>
        <dbReference type="Rhea" id="RHEA-COMP:10172"/>
        <dbReference type="Rhea" id="RHEA-COMP:10174"/>
        <dbReference type="ChEBI" id="CHEBI:15378"/>
        <dbReference type="ChEBI" id="CHEBI:16692"/>
        <dbReference type="ChEBI" id="CHEBI:28938"/>
        <dbReference type="ChEBI" id="CHEBI:30616"/>
        <dbReference type="ChEBI" id="CHEBI:33019"/>
        <dbReference type="ChEBI" id="CHEBI:82696"/>
        <dbReference type="ChEBI" id="CHEBI:456215"/>
        <dbReference type="EC" id="6.3.1.14"/>
    </reaction>
</comment>
<dbReference type="FunFam" id="3.90.1490.10:FF:000001">
    <property type="entry name" value="Diphthine--ammonia ligase"/>
    <property type="match status" value="1"/>
</dbReference>
<evidence type="ECO:0000256" key="3">
    <source>
        <dbReference type="ARBA" id="ARBA00018426"/>
    </source>
</evidence>
<dbReference type="EMBL" id="CAJJDP010000073">
    <property type="protein sequence ID" value="CAD8180014.1"/>
    <property type="molecule type" value="Genomic_DNA"/>
</dbReference>
<dbReference type="OMA" id="EVVCHEN"/>
<dbReference type="GO" id="GO:0017183">
    <property type="term" value="P:protein histidyl modification to diphthamide"/>
    <property type="evidence" value="ECO:0007669"/>
    <property type="project" value="TreeGrafter"/>
</dbReference>
<comment type="pathway">
    <text evidence="1">Protein modification; peptidyl-diphthamide biosynthesis.</text>
</comment>
<evidence type="ECO:0000256" key="8">
    <source>
        <dbReference type="ARBA" id="ARBA00031552"/>
    </source>
</evidence>
<proteinExistence type="predicted"/>
<keyword evidence="5" id="KW-0547">Nucleotide-binding</keyword>
<accession>A0A8S1VR24</accession>
<evidence type="ECO:0000256" key="5">
    <source>
        <dbReference type="ARBA" id="ARBA00022741"/>
    </source>
</evidence>
<dbReference type="PANTHER" id="PTHR12196:SF2">
    <property type="entry name" value="DIPHTHINE--AMMONIA LIGASE"/>
    <property type="match status" value="1"/>
</dbReference>
<dbReference type="FunFam" id="3.40.50.620:FF:000145">
    <property type="entry name" value="ATP-binding domain containing protein"/>
    <property type="match status" value="1"/>
</dbReference>
<evidence type="ECO:0000313" key="11">
    <source>
        <dbReference type="EMBL" id="CAD8180014.1"/>
    </source>
</evidence>
<sequence>MKFLALVSGGKDSIFNVIRCIQEGHELVLLVNLYPKNIGKEADSFMYQSVGTNIIDAISLAIDKPILKREILGKPKVTNLDYQSNQEEREGDEVEDLFEVLKEALTLYPDIKGVSSGAIASTYQKLRVEDCCQRLGLISLAYLWNQDQFNLLGQMLQNNMNIILIKVAAIGLSEQHLGKSIQEVYEHFKYIHEKFGFHPCGEGGEFESLVLDCPLYKKRIQINESEVVCHENNSVAPVYYLLIKSYSLIEKD</sequence>
<evidence type="ECO:0000256" key="6">
    <source>
        <dbReference type="ARBA" id="ARBA00022840"/>
    </source>
</evidence>
<evidence type="ECO:0000256" key="7">
    <source>
        <dbReference type="ARBA" id="ARBA00029814"/>
    </source>
</evidence>
<evidence type="ECO:0000259" key="10">
    <source>
        <dbReference type="Pfam" id="PF01902"/>
    </source>
</evidence>
<dbReference type="GO" id="GO:0017178">
    <property type="term" value="F:diphthine-ammonia ligase activity"/>
    <property type="evidence" value="ECO:0007669"/>
    <property type="project" value="UniProtKB-EC"/>
</dbReference>
<dbReference type="Proteomes" id="UP000683925">
    <property type="component" value="Unassembled WGS sequence"/>
</dbReference>
<evidence type="ECO:0000256" key="9">
    <source>
        <dbReference type="ARBA" id="ARBA00048108"/>
    </source>
</evidence>